<dbReference type="Pfam" id="PF24626">
    <property type="entry name" value="SH3_Tf2-1"/>
    <property type="match status" value="1"/>
</dbReference>
<dbReference type="PANTHER" id="PTHR46148:SF52">
    <property type="entry name" value="OS04G0603800 PROTEIN"/>
    <property type="match status" value="1"/>
</dbReference>
<sequence length="155" mass="18037">MKLSTREHILSKLTSKFLKAQEVMKFYANKNCQPHPFKLNDWIFKLSKQYYEPFKIIICVGDVAFELALPLGSQIHLIFHAFKLKPYNGDPAKVQVLVQWQGLYLEDSSWEILSELLADFPSLYLEDKVFVHRGRDDMNVITNEKELDATEGVEN</sequence>
<evidence type="ECO:0000313" key="3">
    <source>
        <dbReference type="Proteomes" id="UP000257109"/>
    </source>
</evidence>
<evidence type="ECO:0000259" key="1">
    <source>
        <dbReference type="Pfam" id="PF24626"/>
    </source>
</evidence>
<dbReference type="PANTHER" id="PTHR46148">
    <property type="entry name" value="CHROMO DOMAIN-CONTAINING PROTEIN"/>
    <property type="match status" value="1"/>
</dbReference>
<gene>
    <name evidence="2" type="ORF">CR513_17730</name>
</gene>
<dbReference type="Proteomes" id="UP000257109">
    <property type="component" value="Unassembled WGS sequence"/>
</dbReference>
<dbReference type="EMBL" id="QJKJ01003275">
    <property type="protein sequence ID" value="RDX99239.1"/>
    <property type="molecule type" value="Genomic_DNA"/>
</dbReference>
<dbReference type="SUPFAM" id="SSF54160">
    <property type="entry name" value="Chromo domain-like"/>
    <property type="match status" value="1"/>
</dbReference>
<evidence type="ECO:0000313" key="2">
    <source>
        <dbReference type="EMBL" id="RDX99239.1"/>
    </source>
</evidence>
<accession>A0A371H8V9</accession>
<comment type="caution">
    <text evidence="2">The sequence shown here is derived from an EMBL/GenBank/DDBJ whole genome shotgun (WGS) entry which is preliminary data.</text>
</comment>
<feature type="domain" description="Tf2-1-like SH3-like" evidence="1">
    <location>
        <begin position="45"/>
        <end position="87"/>
    </location>
</feature>
<proteinExistence type="predicted"/>
<keyword evidence="3" id="KW-1185">Reference proteome</keyword>
<dbReference type="OrthoDB" id="1419664at2759"/>
<name>A0A371H8V9_MUCPR</name>
<protein>
    <recommendedName>
        <fullName evidence="1">Tf2-1-like SH3-like domain-containing protein</fullName>
    </recommendedName>
</protein>
<organism evidence="2 3">
    <name type="scientific">Mucuna pruriens</name>
    <name type="common">Velvet bean</name>
    <name type="synonym">Dolichos pruriens</name>
    <dbReference type="NCBI Taxonomy" id="157652"/>
    <lineage>
        <taxon>Eukaryota</taxon>
        <taxon>Viridiplantae</taxon>
        <taxon>Streptophyta</taxon>
        <taxon>Embryophyta</taxon>
        <taxon>Tracheophyta</taxon>
        <taxon>Spermatophyta</taxon>
        <taxon>Magnoliopsida</taxon>
        <taxon>eudicotyledons</taxon>
        <taxon>Gunneridae</taxon>
        <taxon>Pentapetalae</taxon>
        <taxon>rosids</taxon>
        <taxon>fabids</taxon>
        <taxon>Fabales</taxon>
        <taxon>Fabaceae</taxon>
        <taxon>Papilionoideae</taxon>
        <taxon>50 kb inversion clade</taxon>
        <taxon>NPAAA clade</taxon>
        <taxon>indigoferoid/millettioid clade</taxon>
        <taxon>Phaseoleae</taxon>
        <taxon>Mucuna</taxon>
    </lineage>
</organism>
<dbReference type="InterPro" id="IPR056924">
    <property type="entry name" value="SH3_Tf2-1"/>
</dbReference>
<dbReference type="InterPro" id="IPR016197">
    <property type="entry name" value="Chromo-like_dom_sf"/>
</dbReference>
<reference evidence="2" key="1">
    <citation type="submission" date="2018-05" db="EMBL/GenBank/DDBJ databases">
        <title>Draft genome of Mucuna pruriens seed.</title>
        <authorList>
            <person name="Nnadi N.E."/>
            <person name="Vos R."/>
            <person name="Hasami M.H."/>
            <person name="Devisetty U.K."/>
            <person name="Aguiy J.C."/>
        </authorList>
    </citation>
    <scope>NUCLEOTIDE SEQUENCE [LARGE SCALE GENOMIC DNA]</scope>
    <source>
        <strain evidence="2">JCA_2017</strain>
    </source>
</reference>
<feature type="non-terminal residue" evidence="2">
    <location>
        <position position="1"/>
    </location>
</feature>
<dbReference type="AlphaFoldDB" id="A0A371H8V9"/>